<proteinExistence type="predicted"/>
<keyword evidence="1" id="KW-0175">Coiled coil</keyword>
<feature type="coiled-coil region" evidence="1">
    <location>
        <begin position="21"/>
        <end position="48"/>
    </location>
</feature>
<evidence type="ECO:0000313" key="3">
    <source>
        <dbReference type="Proteomes" id="UP001161691"/>
    </source>
</evidence>
<dbReference type="EMBL" id="JAGRPV010000001">
    <property type="protein sequence ID" value="MDI4644111.1"/>
    <property type="molecule type" value="Genomic_DNA"/>
</dbReference>
<organism evidence="2 3">
    <name type="scientific">Cohnella hashimotonis</name>
    <dbReference type="NCBI Taxonomy" id="2826895"/>
    <lineage>
        <taxon>Bacteria</taxon>
        <taxon>Bacillati</taxon>
        <taxon>Bacillota</taxon>
        <taxon>Bacilli</taxon>
        <taxon>Bacillales</taxon>
        <taxon>Paenibacillaceae</taxon>
        <taxon>Cohnella</taxon>
    </lineage>
</organism>
<dbReference type="Proteomes" id="UP001161691">
    <property type="component" value="Unassembled WGS sequence"/>
</dbReference>
<gene>
    <name evidence="2" type="ORF">KB449_04025</name>
</gene>
<accession>A0ABT6TBA3</accession>
<protein>
    <submittedName>
        <fullName evidence="2">Hemerythrin domain-containing protein</fullName>
    </submittedName>
</protein>
<name>A0ABT6TBA3_9BACL</name>
<keyword evidence="3" id="KW-1185">Reference proteome</keyword>
<sequence length="175" mass="20429">MKTTTNTDNALKPYGGDDERYTLLNDAVVRARQEHDALEEELADLYAQVCTVRKDEDIIHLNVNVRILNERVKHFMTEWSAHIAWEKTELFPYAVWYLETEPDLFTLMEQDYGLAERFIGSFLNTLEQSVLPISPEEAKALSSYLLQAYAFLKNRLNEEEEIIDTLEDHSNVYSY</sequence>
<comment type="caution">
    <text evidence="2">The sequence shown here is derived from an EMBL/GenBank/DDBJ whole genome shotgun (WGS) entry which is preliminary data.</text>
</comment>
<reference evidence="2" key="1">
    <citation type="submission" date="2023-04" db="EMBL/GenBank/DDBJ databases">
        <title>Comparative genomic analysis of Cohnella hashimotonis sp. nov., isolated from the International Space Station.</title>
        <authorList>
            <person name="Venkateswaran K."/>
            <person name="Simpson A."/>
        </authorList>
    </citation>
    <scope>NUCLEOTIDE SEQUENCE</scope>
    <source>
        <strain evidence="2">F6_2S_P_1</strain>
    </source>
</reference>
<evidence type="ECO:0000256" key="1">
    <source>
        <dbReference type="SAM" id="Coils"/>
    </source>
</evidence>
<dbReference type="Gene3D" id="1.20.120.520">
    <property type="entry name" value="nmb1532 protein domain like"/>
    <property type="match status" value="1"/>
</dbReference>
<evidence type="ECO:0000313" key="2">
    <source>
        <dbReference type="EMBL" id="MDI4644111.1"/>
    </source>
</evidence>
<dbReference type="RefSeq" id="WP_282907138.1">
    <property type="nucleotide sequence ID" value="NZ_JAGRPV010000001.1"/>
</dbReference>